<keyword evidence="2" id="KW-0805">Transcription regulation</keyword>
<dbReference type="Pfam" id="PF02269">
    <property type="entry name" value="TFIID-18kDa"/>
    <property type="match status" value="1"/>
</dbReference>
<dbReference type="PANTHER" id="PTHR11380:SF5">
    <property type="entry name" value="TRANSCRIPTION INITIATION FACTOR TFIID SUBUNIT 13"/>
    <property type="match status" value="1"/>
</dbReference>
<dbReference type="InterPro" id="IPR009072">
    <property type="entry name" value="Histone-fold"/>
</dbReference>
<name>A0A4P9W806_9FUNG</name>
<dbReference type="InterPro" id="IPR003195">
    <property type="entry name" value="TFIID_TAF13"/>
</dbReference>
<dbReference type="GO" id="GO:0003743">
    <property type="term" value="F:translation initiation factor activity"/>
    <property type="evidence" value="ECO:0007669"/>
    <property type="project" value="UniProtKB-KW"/>
</dbReference>
<dbReference type="SUPFAM" id="SSF47113">
    <property type="entry name" value="Histone-fold"/>
    <property type="match status" value="1"/>
</dbReference>
<keyword evidence="7" id="KW-0648">Protein biosynthesis</keyword>
<comment type="similarity">
    <text evidence="5">Belongs to the TAF13 family.</text>
</comment>
<evidence type="ECO:0000256" key="6">
    <source>
        <dbReference type="ARBA" id="ARBA00040136"/>
    </source>
</evidence>
<evidence type="ECO:0000256" key="1">
    <source>
        <dbReference type="ARBA" id="ARBA00004123"/>
    </source>
</evidence>
<dbReference type="OrthoDB" id="10266074at2759"/>
<feature type="non-terminal residue" evidence="7">
    <location>
        <position position="79"/>
    </location>
</feature>
<dbReference type="GO" id="GO:0005669">
    <property type="term" value="C:transcription factor TFIID complex"/>
    <property type="evidence" value="ECO:0007669"/>
    <property type="project" value="TreeGrafter"/>
</dbReference>
<keyword evidence="7" id="KW-0396">Initiation factor</keyword>
<accession>A0A4P9W806</accession>
<comment type="subcellular location">
    <subcellularLocation>
        <location evidence="1">Nucleus</location>
    </subcellularLocation>
</comment>
<sequence length="79" mass="8876">VRQIMYGFGDDESPAPDSVELMEDMLNIYLQDLCDSVSKLCGGSKPKTSDFLHALRKDPKKLARAYELLLTDQDLKAAR</sequence>
<keyword evidence="3" id="KW-0804">Transcription</keyword>
<dbReference type="CDD" id="cd07978">
    <property type="entry name" value="HFD_TAF13"/>
    <property type="match status" value="1"/>
</dbReference>
<gene>
    <name evidence="7" type="ORF">BDK51DRAFT_12813</name>
</gene>
<dbReference type="AlphaFoldDB" id="A0A4P9W806"/>
<protein>
    <recommendedName>
        <fullName evidence="6">Transcription initiation factor TFIID subunit 13</fullName>
    </recommendedName>
</protein>
<feature type="non-terminal residue" evidence="7">
    <location>
        <position position="1"/>
    </location>
</feature>
<evidence type="ECO:0000256" key="2">
    <source>
        <dbReference type="ARBA" id="ARBA00023015"/>
    </source>
</evidence>
<reference evidence="8" key="1">
    <citation type="journal article" date="2018" name="Nat. Microbiol.">
        <title>Leveraging single-cell genomics to expand the fungal tree of life.</title>
        <authorList>
            <person name="Ahrendt S.R."/>
            <person name="Quandt C.A."/>
            <person name="Ciobanu D."/>
            <person name="Clum A."/>
            <person name="Salamov A."/>
            <person name="Andreopoulos B."/>
            <person name="Cheng J.F."/>
            <person name="Woyke T."/>
            <person name="Pelin A."/>
            <person name="Henrissat B."/>
            <person name="Reynolds N.K."/>
            <person name="Benny G.L."/>
            <person name="Smith M.E."/>
            <person name="James T.Y."/>
            <person name="Grigoriev I.V."/>
        </authorList>
    </citation>
    <scope>NUCLEOTIDE SEQUENCE [LARGE SCALE GENOMIC DNA]</scope>
</reference>
<organism evidence="7 8">
    <name type="scientific">Blyttiomyces helicus</name>
    <dbReference type="NCBI Taxonomy" id="388810"/>
    <lineage>
        <taxon>Eukaryota</taxon>
        <taxon>Fungi</taxon>
        <taxon>Fungi incertae sedis</taxon>
        <taxon>Chytridiomycota</taxon>
        <taxon>Chytridiomycota incertae sedis</taxon>
        <taxon>Chytridiomycetes</taxon>
        <taxon>Chytridiomycetes incertae sedis</taxon>
        <taxon>Blyttiomyces</taxon>
    </lineage>
</organism>
<evidence type="ECO:0000256" key="4">
    <source>
        <dbReference type="ARBA" id="ARBA00023242"/>
    </source>
</evidence>
<proteinExistence type="inferred from homology"/>
<evidence type="ECO:0000313" key="8">
    <source>
        <dbReference type="Proteomes" id="UP000269721"/>
    </source>
</evidence>
<dbReference type="Gene3D" id="1.10.20.10">
    <property type="entry name" value="Histone, subunit A"/>
    <property type="match status" value="1"/>
</dbReference>
<dbReference type="EMBL" id="KZ997333">
    <property type="protein sequence ID" value="RKO87553.1"/>
    <property type="molecule type" value="Genomic_DNA"/>
</dbReference>
<dbReference type="GO" id="GO:0051123">
    <property type="term" value="P:RNA polymerase II preinitiation complex assembly"/>
    <property type="evidence" value="ECO:0007669"/>
    <property type="project" value="TreeGrafter"/>
</dbReference>
<evidence type="ECO:0000256" key="3">
    <source>
        <dbReference type="ARBA" id="ARBA00023163"/>
    </source>
</evidence>
<evidence type="ECO:0000313" key="7">
    <source>
        <dbReference type="EMBL" id="RKO87553.1"/>
    </source>
</evidence>
<dbReference type="Proteomes" id="UP000269721">
    <property type="component" value="Unassembled WGS sequence"/>
</dbReference>
<evidence type="ECO:0000256" key="5">
    <source>
        <dbReference type="ARBA" id="ARBA00038392"/>
    </source>
</evidence>
<keyword evidence="4" id="KW-0539">Nucleus</keyword>
<dbReference type="PANTHER" id="PTHR11380">
    <property type="entry name" value="TRANSCRIPTION INITIATION FACTOR TFIID/SUPT3-RELATED"/>
    <property type="match status" value="1"/>
</dbReference>
<dbReference type="GO" id="GO:0046982">
    <property type="term" value="F:protein heterodimerization activity"/>
    <property type="evidence" value="ECO:0007669"/>
    <property type="project" value="InterPro"/>
</dbReference>
<keyword evidence="8" id="KW-1185">Reference proteome</keyword>